<evidence type="ECO:0000256" key="1">
    <source>
        <dbReference type="SAM" id="Phobius"/>
    </source>
</evidence>
<keyword evidence="1" id="KW-0812">Transmembrane</keyword>
<accession>A0A2K8NZY2</accession>
<organism evidence="2 3">
    <name type="scientific">Williamsoniiplasma somnilux</name>
    <dbReference type="NCBI Taxonomy" id="215578"/>
    <lineage>
        <taxon>Bacteria</taxon>
        <taxon>Bacillati</taxon>
        <taxon>Mycoplasmatota</taxon>
        <taxon>Mollicutes</taxon>
        <taxon>Entomoplasmatales</taxon>
        <taxon>Williamsoniiplasma</taxon>
    </lineage>
</organism>
<dbReference type="EMBL" id="CP024965">
    <property type="protein sequence ID" value="ATZ18768.1"/>
    <property type="molecule type" value="Genomic_DNA"/>
</dbReference>
<dbReference type="KEGG" id="esx:ESOMN_v1c03860"/>
<dbReference type="AlphaFoldDB" id="A0A2K8NZY2"/>
<keyword evidence="3" id="KW-1185">Reference proteome</keyword>
<keyword evidence="1" id="KW-0472">Membrane</keyword>
<name>A0A2K8NZY2_9MOLU</name>
<reference evidence="2 3" key="1">
    <citation type="submission" date="2017-11" db="EMBL/GenBank/DDBJ databases">
        <title>Genome sequence of Entomoplasma somnilux PYAN-1 (ATCC 49194).</title>
        <authorList>
            <person name="Lo W.-S."/>
            <person name="Gasparich G.E."/>
            <person name="Kuo C.-H."/>
        </authorList>
    </citation>
    <scope>NUCLEOTIDE SEQUENCE [LARGE SCALE GENOMIC DNA]</scope>
    <source>
        <strain evidence="2 3">PYAN-1</strain>
    </source>
</reference>
<proteinExistence type="predicted"/>
<dbReference type="Proteomes" id="UP000232230">
    <property type="component" value="Chromosome"/>
</dbReference>
<feature type="transmembrane region" description="Helical" evidence="1">
    <location>
        <begin position="5"/>
        <end position="23"/>
    </location>
</feature>
<dbReference type="RefSeq" id="WP_024863291.1">
    <property type="nucleotide sequence ID" value="NZ_CP024965.1"/>
</dbReference>
<protein>
    <submittedName>
        <fullName evidence="2">Uncharacterized protein</fullName>
    </submittedName>
</protein>
<evidence type="ECO:0000313" key="3">
    <source>
        <dbReference type="Proteomes" id="UP000232230"/>
    </source>
</evidence>
<evidence type="ECO:0000313" key="2">
    <source>
        <dbReference type="EMBL" id="ATZ18768.1"/>
    </source>
</evidence>
<sequence>MKKILFIFIVIFSFLGGGIIYFYNQELGLSNKEITNYYCAIRYNLPTEIKINFPKILFKDSNVPLKEQFVSNNSNIDFFEPIIFEKNYVILDIKTKYVQKINYKLLTINFLKQTLRVSEQICSDLIAIFKTGLNKEIRKREVINYCSKINQSIIYEKGMKKFIIF</sequence>
<gene>
    <name evidence="2" type="ORF">ESOMN_v1c03860</name>
</gene>
<keyword evidence="1" id="KW-1133">Transmembrane helix</keyword>